<name>A0ACC0BVB8_CATRO</name>
<evidence type="ECO:0000313" key="2">
    <source>
        <dbReference type="Proteomes" id="UP001060085"/>
    </source>
</evidence>
<keyword evidence="2" id="KW-1185">Reference proteome</keyword>
<dbReference type="EMBL" id="CM044702">
    <property type="protein sequence ID" value="KAI5676542.1"/>
    <property type="molecule type" value="Genomic_DNA"/>
</dbReference>
<comment type="caution">
    <text evidence="1">The sequence shown here is derived from an EMBL/GenBank/DDBJ whole genome shotgun (WGS) entry which is preliminary data.</text>
</comment>
<organism evidence="1 2">
    <name type="scientific">Catharanthus roseus</name>
    <name type="common">Madagascar periwinkle</name>
    <name type="synonym">Vinca rosea</name>
    <dbReference type="NCBI Taxonomy" id="4058"/>
    <lineage>
        <taxon>Eukaryota</taxon>
        <taxon>Viridiplantae</taxon>
        <taxon>Streptophyta</taxon>
        <taxon>Embryophyta</taxon>
        <taxon>Tracheophyta</taxon>
        <taxon>Spermatophyta</taxon>
        <taxon>Magnoliopsida</taxon>
        <taxon>eudicotyledons</taxon>
        <taxon>Gunneridae</taxon>
        <taxon>Pentapetalae</taxon>
        <taxon>asterids</taxon>
        <taxon>lamiids</taxon>
        <taxon>Gentianales</taxon>
        <taxon>Apocynaceae</taxon>
        <taxon>Rauvolfioideae</taxon>
        <taxon>Vinceae</taxon>
        <taxon>Catharanthinae</taxon>
        <taxon>Catharanthus</taxon>
    </lineage>
</organism>
<sequence>MTEVEQMNGHRADERSPSSGYAVSRRWTYKGERGPARDRNTENAGTEKSSSSAAREKVEELERVQVELKETERSNEETVKRRRGRDYPRNEEAEGLNEESSTQPGWLAQTGPSIS</sequence>
<gene>
    <name evidence="1" type="ORF">M9H77_07492</name>
</gene>
<reference evidence="2" key="1">
    <citation type="journal article" date="2023" name="Nat. Plants">
        <title>Single-cell RNA sequencing provides a high-resolution roadmap for understanding the multicellular compartmentation of specialized metabolism.</title>
        <authorList>
            <person name="Sun S."/>
            <person name="Shen X."/>
            <person name="Li Y."/>
            <person name="Li Y."/>
            <person name="Wang S."/>
            <person name="Li R."/>
            <person name="Zhang H."/>
            <person name="Shen G."/>
            <person name="Guo B."/>
            <person name="Wei J."/>
            <person name="Xu J."/>
            <person name="St-Pierre B."/>
            <person name="Chen S."/>
            <person name="Sun C."/>
        </authorList>
    </citation>
    <scope>NUCLEOTIDE SEQUENCE [LARGE SCALE GENOMIC DNA]</scope>
</reference>
<accession>A0ACC0BVB8</accession>
<dbReference type="Proteomes" id="UP001060085">
    <property type="component" value="Linkage Group LG02"/>
</dbReference>
<proteinExistence type="predicted"/>
<protein>
    <submittedName>
        <fullName evidence="1">Uncharacterized protein</fullName>
    </submittedName>
</protein>
<evidence type="ECO:0000313" key="1">
    <source>
        <dbReference type="EMBL" id="KAI5676542.1"/>
    </source>
</evidence>